<dbReference type="AlphaFoldDB" id="A0A6J4LXR8"/>
<gene>
    <name evidence="2" type="ORF">AVDCRST_MAG29-1790</name>
</gene>
<proteinExistence type="predicted"/>
<accession>A0A6J4LXR8</accession>
<feature type="non-terminal residue" evidence="2">
    <location>
        <position position="119"/>
    </location>
</feature>
<feature type="non-terminal residue" evidence="2">
    <location>
        <position position="1"/>
    </location>
</feature>
<evidence type="ECO:0000313" key="2">
    <source>
        <dbReference type="EMBL" id="CAA9344662.1"/>
    </source>
</evidence>
<feature type="region of interest" description="Disordered" evidence="1">
    <location>
        <begin position="1"/>
        <end position="119"/>
    </location>
</feature>
<organism evidence="2">
    <name type="scientific">uncultured Nocardioidaceae bacterium</name>
    <dbReference type="NCBI Taxonomy" id="253824"/>
    <lineage>
        <taxon>Bacteria</taxon>
        <taxon>Bacillati</taxon>
        <taxon>Actinomycetota</taxon>
        <taxon>Actinomycetes</taxon>
        <taxon>Propionibacteriales</taxon>
        <taxon>Nocardioidaceae</taxon>
        <taxon>environmental samples</taxon>
    </lineage>
</organism>
<feature type="compositionally biased region" description="Low complexity" evidence="1">
    <location>
        <begin position="108"/>
        <end position="119"/>
    </location>
</feature>
<name>A0A6J4LXR8_9ACTN</name>
<sequence length="119" mass="12086">ERRRHLADRGVRPGGGRARRVVGGAEPAGGRSAVLPGSGGRAGAAGRRGRRVRGAGADVSPGGRLGLRLVPGDDRGRPAGRLPVGSLRQLPVGTRQSRRGRPRGGRAGVAAAADLGRRV</sequence>
<protein>
    <submittedName>
        <fullName evidence="2">Uncharacterized protein</fullName>
    </submittedName>
</protein>
<evidence type="ECO:0000256" key="1">
    <source>
        <dbReference type="SAM" id="MobiDB-lite"/>
    </source>
</evidence>
<feature type="compositionally biased region" description="Low complexity" evidence="1">
    <location>
        <begin position="21"/>
        <end position="31"/>
    </location>
</feature>
<dbReference type="EMBL" id="CADCUG010000114">
    <property type="protein sequence ID" value="CAA9344662.1"/>
    <property type="molecule type" value="Genomic_DNA"/>
</dbReference>
<reference evidence="2" key="1">
    <citation type="submission" date="2020-02" db="EMBL/GenBank/DDBJ databases">
        <authorList>
            <person name="Meier V. D."/>
        </authorList>
    </citation>
    <scope>NUCLEOTIDE SEQUENCE</scope>
    <source>
        <strain evidence="2">AVDCRST_MAG29</strain>
    </source>
</reference>